<dbReference type="Proteomes" id="UP001158576">
    <property type="component" value="Chromosome 2"/>
</dbReference>
<evidence type="ECO:0000256" key="1">
    <source>
        <dbReference type="SAM" id="MobiDB-lite"/>
    </source>
</evidence>
<keyword evidence="3" id="KW-1185">Reference proteome</keyword>
<feature type="region of interest" description="Disordered" evidence="1">
    <location>
        <begin position="194"/>
        <end position="224"/>
    </location>
</feature>
<feature type="region of interest" description="Disordered" evidence="1">
    <location>
        <begin position="82"/>
        <end position="115"/>
    </location>
</feature>
<sequence>MMSAPEVMPQTMQSFQYLNYAAQYQQQRLNFANGYHQSGPGLHDTPSVSTMNPVSVSAPSVLDPATQLGHLNAAITKLEPQLPVAPTGHSTPASTSPNQPTQEQSLPMTPPRPNAMEPLVESFYEKDIEEELDEHFKKSQSETKTRRGLIFPASYYQQQTSPGRPSSGIGSLTSSSLSTTPPYGHYSGFPGYGTGPTSFSPRTSATPTKLQFFPQSDGRSRIPELLKMKPISISKETI</sequence>
<protein>
    <submittedName>
        <fullName evidence="2">Oidioi.mRNA.OKI2018_I69.chr2.g7503.t1.cds</fullName>
    </submittedName>
</protein>
<feature type="compositionally biased region" description="Polar residues" evidence="1">
    <location>
        <begin position="88"/>
        <end position="107"/>
    </location>
</feature>
<feature type="compositionally biased region" description="Polar residues" evidence="1">
    <location>
        <begin position="195"/>
        <end position="209"/>
    </location>
</feature>
<evidence type="ECO:0000313" key="3">
    <source>
        <dbReference type="Proteomes" id="UP001158576"/>
    </source>
</evidence>
<name>A0ABN7TD75_OIKDI</name>
<evidence type="ECO:0000313" key="2">
    <source>
        <dbReference type="EMBL" id="CAG5113392.1"/>
    </source>
</evidence>
<feature type="region of interest" description="Disordered" evidence="1">
    <location>
        <begin position="156"/>
        <end position="178"/>
    </location>
</feature>
<reference evidence="2 3" key="1">
    <citation type="submission" date="2021-04" db="EMBL/GenBank/DDBJ databases">
        <authorList>
            <person name="Bliznina A."/>
        </authorList>
    </citation>
    <scope>NUCLEOTIDE SEQUENCE [LARGE SCALE GENOMIC DNA]</scope>
</reference>
<organism evidence="2 3">
    <name type="scientific">Oikopleura dioica</name>
    <name type="common">Tunicate</name>
    <dbReference type="NCBI Taxonomy" id="34765"/>
    <lineage>
        <taxon>Eukaryota</taxon>
        <taxon>Metazoa</taxon>
        <taxon>Chordata</taxon>
        <taxon>Tunicata</taxon>
        <taxon>Appendicularia</taxon>
        <taxon>Copelata</taxon>
        <taxon>Oikopleuridae</taxon>
        <taxon>Oikopleura</taxon>
    </lineage>
</organism>
<feature type="compositionally biased region" description="Low complexity" evidence="1">
    <location>
        <begin position="165"/>
        <end position="178"/>
    </location>
</feature>
<dbReference type="EMBL" id="OU015567">
    <property type="protein sequence ID" value="CAG5113392.1"/>
    <property type="molecule type" value="Genomic_DNA"/>
</dbReference>
<accession>A0ABN7TD75</accession>
<proteinExistence type="predicted"/>
<gene>
    <name evidence="2" type="ORF">OKIOD_LOCUS16268</name>
</gene>